<dbReference type="InterPro" id="IPR036910">
    <property type="entry name" value="HMG_box_dom_sf"/>
</dbReference>
<comment type="caution">
    <text evidence="1">The sequence shown here is derived from an EMBL/GenBank/DDBJ whole genome shotgun (WGS) entry which is preliminary data.</text>
</comment>
<evidence type="ECO:0000313" key="2">
    <source>
        <dbReference type="Proteomes" id="UP001153678"/>
    </source>
</evidence>
<organism evidence="1 2">
    <name type="scientific">Funneliformis geosporum</name>
    <dbReference type="NCBI Taxonomy" id="1117311"/>
    <lineage>
        <taxon>Eukaryota</taxon>
        <taxon>Fungi</taxon>
        <taxon>Fungi incertae sedis</taxon>
        <taxon>Mucoromycota</taxon>
        <taxon>Glomeromycotina</taxon>
        <taxon>Glomeromycetes</taxon>
        <taxon>Glomerales</taxon>
        <taxon>Glomeraceae</taxon>
        <taxon>Funneliformis</taxon>
    </lineage>
</organism>
<reference evidence="1" key="1">
    <citation type="submission" date="2022-08" db="EMBL/GenBank/DDBJ databases">
        <authorList>
            <person name="Kallberg Y."/>
            <person name="Tangrot J."/>
            <person name="Rosling A."/>
        </authorList>
    </citation>
    <scope>NUCLEOTIDE SEQUENCE</scope>
    <source>
        <strain evidence="1">Wild A</strain>
    </source>
</reference>
<dbReference type="OrthoDB" id="2373985at2759"/>
<dbReference type="AlphaFoldDB" id="A0A9W4SYP6"/>
<proteinExistence type="predicted"/>
<protein>
    <submittedName>
        <fullName evidence="1">10719_t:CDS:1</fullName>
    </submittedName>
</protein>
<sequence>MPRHSTPISPSSPQAIIHRQNEGEYWFELEGRITPFIIPTNDDVLRTCKESSRKPPTVFIIFRNSVQRCMRLFKKYERSQVSRVASDLWKYVKEHEKDLRDIFQSLYETIKERKKNNSLFFEFFNPEVSTSLTANVKSESSTPNKMMTLTSSEETKITGELFEDLAPIPGFNYFFGNPSY</sequence>
<accession>A0A9W4SYP6</accession>
<name>A0A9W4SYP6_9GLOM</name>
<dbReference type="EMBL" id="CAMKVN010004176">
    <property type="protein sequence ID" value="CAI2186515.1"/>
    <property type="molecule type" value="Genomic_DNA"/>
</dbReference>
<evidence type="ECO:0000313" key="1">
    <source>
        <dbReference type="EMBL" id="CAI2186515.1"/>
    </source>
</evidence>
<gene>
    <name evidence="1" type="ORF">FWILDA_LOCUS12615</name>
</gene>
<dbReference type="SUPFAM" id="SSF47095">
    <property type="entry name" value="HMG-box"/>
    <property type="match status" value="1"/>
</dbReference>
<keyword evidence="2" id="KW-1185">Reference proteome</keyword>
<dbReference type="Proteomes" id="UP001153678">
    <property type="component" value="Unassembled WGS sequence"/>
</dbReference>